<comment type="similarity">
    <text evidence="9">Belongs to the tRNA nucleotidyltransferase/poly(A) polymerase family.</text>
</comment>
<dbReference type="InterPro" id="IPR032828">
    <property type="entry name" value="PolyA_RNA-bd"/>
</dbReference>
<dbReference type="InterPro" id="IPR006674">
    <property type="entry name" value="HD_domain"/>
</dbReference>
<dbReference type="Pfam" id="PF13735">
    <property type="entry name" value="tRNA_NucTran2_2"/>
    <property type="match status" value="1"/>
</dbReference>
<organism evidence="14 15">
    <name type="scientific">Syntrophomonas zehnderi OL-4</name>
    <dbReference type="NCBI Taxonomy" id="690567"/>
    <lineage>
        <taxon>Bacteria</taxon>
        <taxon>Bacillati</taxon>
        <taxon>Bacillota</taxon>
        <taxon>Clostridia</taxon>
        <taxon>Eubacteriales</taxon>
        <taxon>Syntrophomonadaceae</taxon>
        <taxon>Syntrophomonas</taxon>
    </lineage>
</organism>
<evidence type="ECO:0000256" key="8">
    <source>
        <dbReference type="ARBA" id="ARBA00022884"/>
    </source>
</evidence>
<dbReference type="Gene3D" id="1.10.3090.10">
    <property type="entry name" value="cca-adding enzyme, domain 2"/>
    <property type="match status" value="1"/>
</dbReference>
<dbReference type="SUPFAM" id="SSF81301">
    <property type="entry name" value="Nucleotidyltransferase"/>
    <property type="match status" value="1"/>
</dbReference>
<dbReference type="Proteomes" id="UP000045545">
    <property type="component" value="Unassembled WGS sequence"/>
</dbReference>
<dbReference type="RefSeq" id="WP_052729620.1">
    <property type="nucleotide sequence ID" value="NZ_CGIH01000020.1"/>
</dbReference>
<evidence type="ECO:0000256" key="2">
    <source>
        <dbReference type="ARBA" id="ARBA00022679"/>
    </source>
</evidence>
<dbReference type="InterPro" id="IPR050264">
    <property type="entry name" value="Bact_CCA-adding_enz_type3_sf"/>
</dbReference>
<evidence type="ECO:0000256" key="5">
    <source>
        <dbReference type="ARBA" id="ARBA00022723"/>
    </source>
</evidence>
<dbReference type="PANTHER" id="PTHR46173">
    <property type="entry name" value="CCA TRNA NUCLEOTIDYLTRANSFERASE 1, MITOCHONDRIAL"/>
    <property type="match status" value="1"/>
</dbReference>
<reference evidence="14 15" key="1">
    <citation type="submission" date="2015-03" db="EMBL/GenBank/DDBJ databases">
        <authorList>
            <person name="Murphy D."/>
        </authorList>
    </citation>
    <scope>NUCLEOTIDE SEQUENCE [LARGE SCALE GENOMIC DNA]</scope>
    <source>
        <strain evidence="14 15">OL-4</strain>
    </source>
</reference>
<evidence type="ECO:0000259" key="12">
    <source>
        <dbReference type="Pfam" id="PF12627"/>
    </source>
</evidence>
<feature type="domain" description="CCA-adding enzyme C-terminal" evidence="13">
    <location>
        <begin position="385"/>
        <end position="432"/>
    </location>
</feature>
<dbReference type="InterPro" id="IPR002646">
    <property type="entry name" value="PolA_pol_head_dom"/>
</dbReference>
<evidence type="ECO:0000256" key="3">
    <source>
        <dbReference type="ARBA" id="ARBA00022694"/>
    </source>
</evidence>
<protein>
    <submittedName>
        <fullName evidence="14">Poly A polymerase, head domain</fullName>
    </submittedName>
</protein>
<dbReference type="InterPro" id="IPR043519">
    <property type="entry name" value="NT_sf"/>
</dbReference>
<evidence type="ECO:0000313" key="15">
    <source>
        <dbReference type="Proteomes" id="UP000045545"/>
    </source>
</evidence>
<keyword evidence="2 9" id="KW-0808">Transferase</keyword>
<name>A0A0E3W319_9FIRM</name>
<dbReference type="InterPro" id="IPR032810">
    <property type="entry name" value="CCA-adding_enz_C"/>
</dbReference>
<proteinExistence type="inferred from homology"/>
<feature type="domain" description="tRNA nucleotidyltransferase/poly(A) polymerase RNA and SrmB- binding" evidence="12">
    <location>
        <begin position="166"/>
        <end position="226"/>
    </location>
</feature>
<dbReference type="GO" id="GO:0016779">
    <property type="term" value="F:nucleotidyltransferase activity"/>
    <property type="evidence" value="ECO:0007669"/>
    <property type="project" value="UniProtKB-KW"/>
</dbReference>
<feature type="domain" description="HD" evidence="11">
    <location>
        <begin position="244"/>
        <end position="324"/>
    </location>
</feature>
<keyword evidence="5" id="KW-0479">Metal-binding</keyword>
<evidence type="ECO:0000256" key="6">
    <source>
        <dbReference type="ARBA" id="ARBA00022741"/>
    </source>
</evidence>
<evidence type="ECO:0000259" key="13">
    <source>
        <dbReference type="Pfam" id="PF13735"/>
    </source>
</evidence>
<keyword evidence="4" id="KW-0548">Nucleotidyltransferase</keyword>
<dbReference type="Gene3D" id="1.10.246.80">
    <property type="match status" value="1"/>
</dbReference>
<evidence type="ECO:0000256" key="1">
    <source>
        <dbReference type="ARBA" id="ARBA00001946"/>
    </source>
</evidence>
<dbReference type="SUPFAM" id="SSF81891">
    <property type="entry name" value="Poly A polymerase C-terminal region-like"/>
    <property type="match status" value="1"/>
</dbReference>
<dbReference type="GO" id="GO:0000166">
    <property type="term" value="F:nucleotide binding"/>
    <property type="evidence" value="ECO:0007669"/>
    <property type="project" value="UniProtKB-KW"/>
</dbReference>
<dbReference type="Pfam" id="PF01966">
    <property type="entry name" value="HD"/>
    <property type="match status" value="1"/>
</dbReference>
<keyword evidence="3" id="KW-0819">tRNA processing</keyword>
<gene>
    <name evidence="14" type="ORF">1158</name>
</gene>
<evidence type="ECO:0000256" key="7">
    <source>
        <dbReference type="ARBA" id="ARBA00022842"/>
    </source>
</evidence>
<dbReference type="GO" id="GO:0046872">
    <property type="term" value="F:metal ion binding"/>
    <property type="evidence" value="ECO:0007669"/>
    <property type="project" value="UniProtKB-KW"/>
</dbReference>
<sequence>MQIEIPINVKLIMDTLQTEGYQAFIYGACIRDTLLGLKPIKWDITTNALPSDIVALFDDHQGFSAIPAIRDYSTVSLIYQGESYNVSTFRTGTEHRFSNDIAEEVRQNDFTMNTLAYNDQAGLVDLLNGVNDIENKLIKCARDPAHSIKEDTVRILRAIRFESQFGFTMDDELIEAIRSFNDPEAFKNSEKVSNELTQILLTDRPSLAIRRMLELGLLEQIIPELIPAIGFDTHSSFHDKDVFEHTLVVLDHCKPNLTLRLAALFHDIDKPGCLTIDEFGEGHCYGHAVGGSKTAREVLTRLNFDSKTISAVCVLIREHMNSYENVTELSIKRLIRRVGPSNVDNLFELQLADIKGSELSGRDVARITSVRNRCWEVISRKEPLTTHDLDISGYDLMPLYPTGKEIGEALEYLLDKVVENPTLNKKEHLLALLKTR</sequence>
<dbReference type="PANTHER" id="PTHR46173:SF1">
    <property type="entry name" value="CCA TRNA NUCLEOTIDYLTRANSFERASE 1, MITOCHONDRIAL"/>
    <property type="match status" value="1"/>
</dbReference>
<keyword evidence="6" id="KW-0547">Nucleotide-binding</keyword>
<feature type="domain" description="Poly A polymerase head" evidence="10">
    <location>
        <begin position="23"/>
        <end position="138"/>
    </location>
</feature>
<dbReference type="STRING" id="690567.1158"/>
<dbReference type="EMBL" id="CGIH01000020">
    <property type="protein sequence ID" value="CFX41072.1"/>
    <property type="molecule type" value="Genomic_DNA"/>
</dbReference>
<dbReference type="Pfam" id="PF12627">
    <property type="entry name" value="PolyA_pol_RNAbd"/>
    <property type="match status" value="1"/>
</dbReference>
<evidence type="ECO:0000256" key="4">
    <source>
        <dbReference type="ARBA" id="ARBA00022695"/>
    </source>
</evidence>
<keyword evidence="15" id="KW-1185">Reference proteome</keyword>
<evidence type="ECO:0000259" key="10">
    <source>
        <dbReference type="Pfam" id="PF01743"/>
    </source>
</evidence>
<evidence type="ECO:0000313" key="14">
    <source>
        <dbReference type="EMBL" id="CFX41072.1"/>
    </source>
</evidence>
<evidence type="ECO:0000259" key="11">
    <source>
        <dbReference type="Pfam" id="PF01966"/>
    </source>
</evidence>
<dbReference type="GO" id="GO:0000049">
    <property type="term" value="F:tRNA binding"/>
    <property type="evidence" value="ECO:0007669"/>
    <property type="project" value="TreeGrafter"/>
</dbReference>
<comment type="cofactor">
    <cofactor evidence="1">
        <name>Mg(2+)</name>
        <dbReference type="ChEBI" id="CHEBI:18420"/>
    </cofactor>
</comment>
<dbReference type="Pfam" id="PF01743">
    <property type="entry name" value="PolyA_pol"/>
    <property type="match status" value="1"/>
</dbReference>
<dbReference type="Gene3D" id="3.30.460.10">
    <property type="entry name" value="Beta Polymerase, domain 2"/>
    <property type="match status" value="1"/>
</dbReference>
<dbReference type="GO" id="GO:0008033">
    <property type="term" value="P:tRNA processing"/>
    <property type="evidence" value="ECO:0007669"/>
    <property type="project" value="UniProtKB-KW"/>
</dbReference>
<dbReference type="OrthoDB" id="9805698at2"/>
<keyword evidence="8 9" id="KW-0694">RNA-binding</keyword>
<dbReference type="AlphaFoldDB" id="A0A0E3W319"/>
<evidence type="ECO:0000256" key="9">
    <source>
        <dbReference type="RuleBase" id="RU003953"/>
    </source>
</evidence>
<keyword evidence="7" id="KW-0460">Magnesium</keyword>
<accession>A0A0E3W319</accession>